<sequence length="149" mass="17763">MRFSFRKEINWIKRGILWLLYISVVIIVNIITLVNQSQEAISYYLIMISLTILFTAFGVYKSLFYFNIQEKDYITIDHDQLSIYKGNLLSRKTIPFQKIERVVEISNTLLIKLVNGKEQQIHTEWLTEKDSQTLRRELKTRLGEKFILK</sequence>
<keyword evidence="3" id="KW-1185">Reference proteome</keyword>
<accession>A0A1M7NSI0</accession>
<name>A0A1M7NSI0_9BACI</name>
<feature type="transmembrane region" description="Helical" evidence="1">
    <location>
        <begin position="16"/>
        <end position="35"/>
    </location>
</feature>
<dbReference type="RefSeq" id="WP_073201463.1">
    <property type="nucleotide sequence ID" value="NZ_FRCZ01000003.1"/>
</dbReference>
<organism evidence="2 3">
    <name type="scientific">Gracilibacillus kekensis</name>
    <dbReference type="NCBI Taxonomy" id="1027249"/>
    <lineage>
        <taxon>Bacteria</taxon>
        <taxon>Bacillati</taxon>
        <taxon>Bacillota</taxon>
        <taxon>Bacilli</taxon>
        <taxon>Bacillales</taxon>
        <taxon>Bacillaceae</taxon>
        <taxon>Gracilibacillus</taxon>
    </lineage>
</organism>
<dbReference type="Proteomes" id="UP000184184">
    <property type="component" value="Unassembled WGS sequence"/>
</dbReference>
<evidence type="ECO:0000256" key="1">
    <source>
        <dbReference type="SAM" id="Phobius"/>
    </source>
</evidence>
<keyword evidence="1" id="KW-1133">Transmembrane helix</keyword>
<keyword evidence="1" id="KW-0472">Membrane</keyword>
<keyword evidence="1" id="KW-0812">Transmembrane</keyword>
<reference evidence="2 3" key="1">
    <citation type="submission" date="2016-11" db="EMBL/GenBank/DDBJ databases">
        <authorList>
            <person name="Jaros S."/>
            <person name="Januszkiewicz K."/>
            <person name="Wedrychowicz H."/>
        </authorList>
    </citation>
    <scope>NUCLEOTIDE SEQUENCE [LARGE SCALE GENOMIC DNA]</scope>
    <source>
        <strain evidence="2 3">CGMCC 1.10681</strain>
    </source>
</reference>
<evidence type="ECO:0000313" key="3">
    <source>
        <dbReference type="Proteomes" id="UP000184184"/>
    </source>
</evidence>
<proteinExistence type="predicted"/>
<protein>
    <submittedName>
        <fullName evidence="2">Uncharacterized protein</fullName>
    </submittedName>
</protein>
<dbReference type="OrthoDB" id="2968178at2"/>
<dbReference type="AlphaFoldDB" id="A0A1M7NSI0"/>
<dbReference type="EMBL" id="FRCZ01000003">
    <property type="protein sequence ID" value="SHN07001.1"/>
    <property type="molecule type" value="Genomic_DNA"/>
</dbReference>
<feature type="transmembrane region" description="Helical" evidence="1">
    <location>
        <begin position="41"/>
        <end position="60"/>
    </location>
</feature>
<gene>
    <name evidence="2" type="ORF">SAMN05216179_1737</name>
</gene>
<evidence type="ECO:0000313" key="2">
    <source>
        <dbReference type="EMBL" id="SHN07001.1"/>
    </source>
</evidence>